<feature type="region of interest" description="Disordered" evidence="1">
    <location>
        <begin position="49"/>
        <end position="77"/>
    </location>
</feature>
<evidence type="ECO:0000313" key="3">
    <source>
        <dbReference type="Proteomes" id="UP000324222"/>
    </source>
</evidence>
<dbReference type="AlphaFoldDB" id="A0A5B7KGQ1"/>
<evidence type="ECO:0000256" key="1">
    <source>
        <dbReference type="SAM" id="MobiDB-lite"/>
    </source>
</evidence>
<organism evidence="2 3">
    <name type="scientific">Portunus trituberculatus</name>
    <name type="common">Swimming crab</name>
    <name type="synonym">Neptunus trituberculatus</name>
    <dbReference type="NCBI Taxonomy" id="210409"/>
    <lineage>
        <taxon>Eukaryota</taxon>
        <taxon>Metazoa</taxon>
        <taxon>Ecdysozoa</taxon>
        <taxon>Arthropoda</taxon>
        <taxon>Crustacea</taxon>
        <taxon>Multicrustacea</taxon>
        <taxon>Malacostraca</taxon>
        <taxon>Eumalacostraca</taxon>
        <taxon>Eucarida</taxon>
        <taxon>Decapoda</taxon>
        <taxon>Pleocyemata</taxon>
        <taxon>Brachyura</taxon>
        <taxon>Eubrachyura</taxon>
        <taxon>Portunoidea</taxon>
        <taxon>Portunidae</taxon>
        <taxon>Portuninae</taxon>
        <taxon>Portunus</taxon>
    </lineage>
</organism>
<dbReference type="EMBL" id="VSRR010141197">
    <property type="protein sequence ID" value="MPD04478.1"/>
    <property type="molecule type" value="Genomic_DNA"/>
</dbReference>
<name>A0A5B7KGQ1_PORTR</name>
<feature type="compositionally biased region" description="Pro residues" evidence="1">
    <location>
        <begin position="20"/>
        <end position="34"/>
    </location>
</feature>
<sequence>MVLSPLPPFPAEPHPLTVPHIPPHSPQHPRPAPSPFTILLSPIAHRGAAIKPAPLTGSRRDSPLMTTSTPPAPPSLAPQCMSQCSGVVVVAGFSWVLGLPESCEGHPGTSGAGRGVTAWVFMG</sequence>
<evidence type="ECO:0000313" key="2">
    <source>
        <dbReference type="EMBL" id="MPD04478.1"/>
    </source>
</evidence>
<proteinExistence type="predicted"/>
<feature type="region of interest" description="Disordered" evidence="1">
    <location>
        <begin position="14"/>
        <end position="37"/>
    </location>
</feature>
<comment type="caution">
    <text evidence="2">The sequence shown here is derived from an EMBL/GenBank/DDBJ whole genome shotgun (WGS) entry which is preliminary data.</text>
</comment>
<accession>A0A5B7KGQ1</accession>
<gene>
    <name evidence="2" type="ORF">E2C01_100168</name>
</gene>
<dbReference type="Proteomes" id="UP000324222">
    <property type="component" value="Unassembled WGS sequence"/>
</dbReference>
<keyword evidence="3" id="KW-1185">Reference proteome</keyword>
<protein>
    <submittedName>
        <fullName evidence="2">Uncharacterized protein</fullName>
    </submittedName>
</protein>
<reference evidence="2 3" key="1">
    <citation type="submission" date="2019-05" db="EMBL/GenBank/DDBJ databases">
        <title>Another draft genome of Portunus trituberculatus and its Hox gene families provides insights of decapod evolution.</title>
        <authorList>
            <person name="Jeong J.-H."/>
            <person name="Song I."/>
            <person name="Kim S."/>
            <person name="Choi T."/>
            <person name="Kim D."/>
            <person name="Ryu S."/>
            <person name="Kim W."/>
        </authorList>
    </citation>
    <scope>NUCLEOTIDE SEQUENCE [LARGE SCALE GENOMIC DNA]</scope>
    <source>
        <tissue evidence="2">Muscle</tissue>
    </source>
</reference>